<evidence type="ECO:0000256" key="3">
    <source>
        <dbReference type="ARBA" id="ARBA00023163"/>
    </source>
</evidence>
<dbReference type="PATRIC" id="fig|1173022.3.peg.1449"/>
<evidence type="ECO:0000256" key="1">
    <source>
        <dbReference type="ARBA" id="ARBA00023015"/>
    </source>
</evidence>
<feature type="domain" description="HTH crp-type" evidence="4">
    <location>
        <begin position="115"/>
        <end position="188"/>
    </location>
</feature>
<dbReference type="EMBL" id="CP003620">
    <property type="protein sequence ID" value="AFZ12233.1"/>
    <property type="molecule type" value="Genomic_DNA"/>
</dbReference>
<dbReference type="Gene3D" id="2.60.120.10">
    <property type="entry name" value="Jelly Rolls"/>
    <property type="match status" value="1"/>
</dbReference>
<evidence type="ECO:0000313" key="5">
    <source>
        <dbReference type="EMBL" id="AFZ12233.1"/>
    </source>
</evidence>
<dbReference type="SMART" id="SM00419">
    <property type="entry name" value="HTH_CRP"/>
    <property type="match status" value="1"/>
</dbReference>
<dbReference type="Gene3D" id="1.10.10.10">
    <property type="entry name" value="Winged helix-like DNA-binding domain superfamily/Winged helix DNA-binding domain"/>
    <property type="match status" value="1"/>
</dbReference>
<dbReference type="RefSeq" id="WP_015202355.1">
    <property type="nucleotide sequence ID" value="NC_019753.1"/>
</dbReference>
<keyword evidence="6" id="KW-1185">Reference proteome</keyword>
<dbReference type="KEGG" id="cep:Cri9333_1336"/>
<organism evidence="5 6">
    <name type="scientific">Crinalium epipsammum PCC 9333</name>
    <dbReference type="NCBI Taxonomy" id="1173022"/>
    <lineage>
        <taxon>Bacteria</taxon>
        <taxon>Bacillati</taxon>
        <taxon>Cyanobacteriota</taxon>
        <taxon>Cyanophyceae</taxon>
        <taxon>Gomontiellales</taxon>
        <taxon>Gomontiellaceae</taxon>
        <taxon>Crinalium</taxon>
    </lineage>
</organism>
<dbReference type="SUPFAM" id="SSF46785">
    <property type="entry name" value="Winged helix' DNA-binding domain"/>
    <property type="match status" value="1"/>
</dbReference>
<dbReference type="InterPro" id="IPR036390">
    <property type="entry name" value="WH_DNA-bd_sf"/>
</dbReference>
<evidence type="ECO:0000256" key="2">
    <source>
        <dbReference type="ARBA" id="ARBA00023125"/>
    </source>
</evidence>
<dbReference type="SUPFAM" id="SSF51206">
    <property type="entry name" value="cAMP-binding domain-like"/>
    <property type="match status" value="1"/>
</dbReference>
<dbReference type="InterPro" id="IPR014710">
    <property type="entry name" value="RmlC-like_jellyroll"/>
</dbReference>
<dbReference type="Proteomes" id="UP000010472">
    <property type="component" value="Chromosome"/>
</dbReference>
<reference evidence="5 6" key="1">
    <citation type="submission" date="2012-06" db="EMBL/GenBank/DDBJ databases">
        <title>Finished chromosome of genome of Crinalium epipsammum PCC 9333.</title>
        <authorList>
            <consortium name="US DOE Joint Genome Institute"/>
            <person name="Gugger M."/>
            <person name="Coursin T."/>
            <person name="Rippka R."/>
            <person name="Tandeau De Marsac N."/>
            <person name="Huntemann M."/>
            <person name="Wei C.-L."/>
            <person name="Han J."/>
            <person name="Detter J.C."/>
            <person name="Han C."/>
            <person name="Tapia R."/>
            <person name="Davenport K."/>
            <person name="Daligault H."/>
            <person name="Erkkila T."/>
            <person name="Gu W."/>
            <person name="Munk A.C.C."/>
            <person name="Teshima H."/>
            <person name="Xu Y."/>
            <person name="Chain P."/>
            <person name="Chen A."/>
            <person name="Krypides N."/>
            <person name="Mavromatis K."/>
            <person name="Markowitz V."/>
            <person name="Szeto E."/>
            <person name="Ivanova N."/>
            <person name="Mikhailova N."/>
            <person name="Ovchinnikova G."/>
            <person name="Pagani I."/>
            <person name="Pati A."/>
            <person name="Goodwin L."/>
            <person name="Peters L."/>
            <person name="Pitluck S."/>
            <person name="Woyke T."/>
            <person name="Kerfeld C."/>
        </authorList>
    </citation>
    <scope>NUCLEOTIDE SEQUENCE [LARGE SCALE GENOMIC DNA]</scope>
    <source>
        <strain evidence="5 6">PCC 9333</strain>
    </source>
</reference>
<dbReference type="InterPro" id="IPR012318">
    <property type="entry name" value="HTH_CRP"/>
</dbReference>
<dbReference type="GO" id="GO:0003677">
    <property type="term" value="F:DNA binding"/>
    <property type="evidence" value="ECO:0007669"/>
    <property type="project" value="UniProtKB-KW"/>
</dbReference>
<dbReference type="STRING" id="1173022.Cri9333_1336"/>
<accession>K9VVU5</accession>
<dbReference type="HOGENOM" id="CLU_075053_8_1_3"/>
<gene>
    <name evidence="5" type="ORF">Cri9333_1336</name>
</gene>
<dbReference type="AlphaFoldDB" id="K9VVU5"/>
<sequence>MTASPLLSATPSHLKPRKFERRSLLPIEPNYLWRIESGVVRTLTYNPDGTLITFGLWGVGDIAGKVLSKADPYQIECLTPVEAALIPLSRGYEVSEAIFQHVQQHQEFIEILHCRSVDTSLMQLLIWLAKKFGKASEQGQLIDLQLTHQDIASVIRATRVTVTRLLNEFEQRGIIQRLPHRFIVMPNQQPFWHYEI</sequence>
<dbReference type="GO" id="GO:0006355">
    <property type="term" value="P:regulation of DNA-templated transcription"/>
    <property type="evidence" value="ECO:0007669"/>
    <property type="project" value="InterPro"/>
</dbReference>
<dbReference type="CDD" id="cd00092">
    <property type="entry name" value="HTH_CRP"/>
    <property type="match status" value="1"/>
</dbReference>
<dbReference type="PROSITE" id="PS51063">
    <property type="entry name" value="HTH_CRP_2"/>
    <property type="match status" value="1"/>
</dbReference>
<keyword evidence="3" id="KW-0804">Transcription</keyword>
<keyword evidence="1" id="KW-0805">Transcription regulation</keyword>
<name>K9VVU5_9CYAN</name>
<dbReference type="PRINTS" id="PR00034">
    <property type="entry name" value="HTHCRP"/>
</dbReference>
<dbReference type="Pfam" id="PF13545">
    <property type="entry name" value="HTH_Crp_2"/>
    <property type="match status" value="1"/>
</dbReference>
<dbReference type="OrthoDB" id="581549at2"/>
<evidence type="ECO:0000259" key="4">
    <source>
        <dbReference type="PROSITE" id="PS51063"/>
    </source>
</evidence>
<keyword evidence="2" id="KW-0238">DNA-binding</keyword>
<dbReference type="eggNOG" id="COG0664">
    <property type="taxonomic scope" value="Bacteria"/>
</dbReference>
<evidence type="ECO:0000313" key="6">
    <source>
        <dbReference type="Proteomes" id="UP000010472"/>
    </source>
</evidence>
<protein>
    <submittedName>
        <fullName evidence="5">Putative transcriptional regulator, Crp/Fnr family</fullName>
    </submittedName>
</protein>
<dbReference type="InterPro" id="IPR036388">
    <property type="entry name" value="WH-like_DNA-bd_sf"/>
</dbReference>
<proteinExistence type="predicted"/>
<dbReference type="InterPro" id="IPR018490">
    <property type="entry name" value="cNMP-bd_dom_sf"/>
</dbReference>